<accession>A0A1F6G966</accession>
<proteinExistence type="predicted"/>
<evidence type="ECO:0000313" key="1">
    <source>
        <dbReference type="EMBL" id="OGG94608.1"/>
    </source>
</evidence>
<comment type="caution">
    <text evidence="1">The sequence shown here is derived from an EMBL/GenBank/DDBJ whole genome shotgun (WGS) entry which is preliminary data.</text>
</comment>
<dbReference type="AlphaFoldDB" id="A0A1F6G966"/>
<dbReference type="STRING" id="1817772.A2527_05330"/>
<sequence length="234" mass="26600">MLQFAFTTKYPFFRRTMKYFFVFKQKYPWLFPLFLMALIWSSPKELRAQDNSDRLELKIFALSGTTQSTFKRYDATTDSYRTNSGSGFGARIVGKQLSFSAVNHSSPISTIWFGGDISHDFSGTCNEKFRTIEQNWFSENPHDRSQWTFGIGLGSGEVACSATSYTTQKTIDFKITSQVVSAVLDYTFESSVFIGIFGFESINPKATFSESTYKDYYKSVNRYGTGGLILGFAF</sequence>
<reference evidence="1 2" key="1">
    <citation type="journal article" date="2016" name="Nat. Commun.">
        <title>Thousands of microbial genomes shed light on interconnected biogeochemical processes in an aquifer system.</title>
        <authorList>
            <person name="Anantharaman K."/>
            <person name="Brown C.T."/>
            <person name="Hug L.A."/>
            <person name="Sharon I."/>
            <person name="Castelle C.J."/>
            <person name="Probst A.J."/>
            <person name="Thomas B.C."/>
            <person name="Singh A."/>
            <person name="Wilkins M.J."/>
            <person name="Karaoz U."/>
            <person name="Brodie E.L."/>
            <person name="Williams K.H."/>
            <person name="Hubbard S.S."/>
            <person name="Banfield J.F."/>
        </authorList>
    </citation>
    <scope>NUCLEOTIDE SEQUENCE [LARGE SCALE GENOMIC DNA]</scope>
</reference>
<name>A0A1F6G966_9PROT</name>
<protein>
    <submittedName>
        <fullName evidence="1">Uncharacterized protein</fullName>
    </submittedName>
</protein>
<gene>
    <name evidence="1" type="ORF">A2527_05330</name>
</gene>
<evidence type="ECO:0000313" key="2">
    <source>
        <dbReference type="Proteomes" id="UP000178449"/>
    </source>
</evidence>
<organism evidence="1 2">
    <name type="scientific">Candidatus Lambdaproteobacteria bacterium RIFOXYD2_FULL_50_16</name>
    <dbReference type="NCBI Taxonomy" id="1817772"/>
    <lineage>
        <taxon>Bacteria</taxon>
        <taxon>Pseudomonadati</taxon>
        <taxon>Pseudomonadota</taxon>
        <taxon>Candidatus Lambdaproteobacteria</taxon>
    </lineage>
</organism>
<dbReference type="Proteomes" id="UP000178449">
    <property type="component" value="Unassembled WGS sequence"/>
</dbReference>
<dbReference type="EMBL" id="MFNE01000036">
    <property type="protein sequence ID" value="OGG94608.1"/>
    <property type="molecule type" value="Genomic_DNA"/>
</dbReference>